<gene>
    <name evidence="1" type="ORF">J2W49_004872</name>
</gene>
<name>A0ABU1WUP3_9BURK</name>
<evidence type="ECO:0000313" key="2">
    <source>
        <dbReference type="Proteomes" id="UP001265700"/>
    </source>
</evidence>
<dbReference type="Proteomes" id="UP001265700">
    <property type="component" value="Unassembled WGS sequence"/>
</dbReference>
<evidence type="ECO:0000313" key="1">
    <source>
        <dbReference type="EMBL" id="MDR7152894.1"/>
    </source>
</evidence>
<comment type="caution">
    <text evidence="1">The sequence shown here is derived from an EMBL/GenBank/DDBJ whole genome shotgun (WGS) entry which is preliminary data.</text>
</comment>
<dbReference type="RefSeq" id="WP_405001079.1">
    <property type="nucleotide sequence ID" value="NZ_JAVDWU010000015.1"/>
</dbReference>
<organism evidence="1 2">
    <name type="scientific">Hydrogenophaga palleronii</name>
    <dbReference type="NCBI Taxonomy" id="65655"/>
    <lineage>
        <taxon>Bacteria</taxon>
        <taxon>Pseudomonadati</taxon>
        <taxon>Pseudomonadota</taxon>
        <taxon>Betaproteobacteria</taxon>
        <taxon>Burkholderiales</taxon>
        <taxon>Comamonadaceae</taxon>
        <taxon>Hydrogenophaga</taxon>
    </lineage>
</organism>
<keyword evidence="2" id="KW-1185">Reference proteome</keyword>
<proteinExistence type="predicted"/>
<protein>
    <submittedName>
        <fullName evidence="1">Transcriptional regulator</fullName>
    </submittedName>
</protein>
<accession>A0ABU1WUP3</accession>
<reference evidence="1 2" key="1">
    <citation type="submission" date="2023-07" db="EMBL/GenBank/DDBJ databases">
        <title>Sorghum-associated microbial communities from plants grown in Nebraska, USA.</title>
        <authorList>
            <person name="Schachtman D."/>
        </authorList>
    </citation>
    <scope>NUCLEOTIDE SEQUENCE [LARGE SCALE GENOMIC DNA]</scope>
    <source>
        <strain evidence="1 2">4249</strain>
    </source>
</reference>
<sequence length="105" mass="11900">MYSSSPVQRLVGIVDIEGAVFASPASVWTKCRARGPGLERKELMEYFAGKDQAYGVLLGSLTVPEKPIRPKLLFKDFRPPQSYRYLTSTELRRIGKQFGLVEEFE</sequence>
<dbReference type="EMBL" id="JAVDWU010000015">
    <property type="protein sequence ID" value="MDR7152894.1"/>
    <property type="molecule type" value="Genomic_DNA"/>
</dbReference>